<name>A0AAV2HF35_LYMST</name>
<feature type="compositionally biased region" description="Basic and acidic residues" evidence="1">
    <location>
        <begin position="155"/>
        <end position="167"/>
    </location>
</feature>
<keyword evidence="3" id="KW-1185">Reference proteome</keyword>
<feature type="non-terminal residue" evidence="2">
    <location>
        <position position="525"/>
    </location>
</feature>
<feature type="region of interest" description="Disordered" evidence="1">
    <location>
        <begin position="132"/>
        <end position="167"/>
    </location>
</feature>
<feature type="compositionally biased region" description="Acidic residues" evidence="1">
    <location>
        <begin position="282"/>
        <end position="297"/>
    </location>
</feature>
<accession>A0AAV2HF35</accession>
<gene>
    <name evidence="2" type="ORF">GSLYS_00005194001</name>
</gene>
<proteinExistence type="predicted"/>
<dbReference type="Proteomes" id="UP001497497">
    <property type="component" value="Unassembled WGS sequence"/>
</dbReference>
<feature type="region of interest" description="Disordered" evidence="1">
    <location>
        <begin position="1"/>
        <end position="116"/>
    </location>
</feature>
<feature type="compositionally biased region" description="Polar residues" evidence="1">
    <location>
        <begin position="25"/>
        <end position="34"/>
    </location>
</feature>
<feature type="compositionally biased region" description="Basic and acidic residues" evidence="1">
    <location>
        <begin position="323"/>
        <end position="351"/>
    </location>
</feature>
<feature type="compositionally biased region" description="Basic and acidic residues" evidence="1">
    <location>
        <begin position="35"/>
        <end position="48"/>
    </location>
</feature>
<sequence>DLNEPSSNHGSTWRSFAEYPRRSDGSSLSRVTMRNSEEYKKKKEESRCRQKLKREKIIRRREEKRAMQRARLRERHRQQEIFDQLQQRCQSPKEGVVIAISPQKISPAKKKNKHDRDSYLYDRFKLKTLQQENGLSTLSQEDKNESSKSSSSNTSKEKSTQNLETDDKVLSNIESIIDTVVSSSSPLSGLEDMLDSEASTNVEDSDDDTEVESLNEDSSTSDDSASKPSVTKMSKERRHYKTRGSWNAVTSASPEASDPDSPTPAVTRRSTRQGKRVNYTETYDDIEEGYESTDEECITSAQKGSNNKSSEKSSKKVSRKRKIVDSTTEKELKVSSPRAEEAKKDKVDNNRDPQVLKSTSEYLGLSNFFSPSPLLMSTPLTNTFSMHSNLTQGQYPSFPSSQPRLPCNPLFSQDSSHPLSYESPPLFIPPAPHCVHPQLPPSHRPPYMSQRGFDSPGGYFSSPPHLYPNLMPPAPMFLPTPLPHWSHNGLAKDSNVLGNVKQHPDPVNSNTQTHVLSPSIAPAVT</sequence>
<organism evidence="2 3">
    <name type="scientific">Lymnaea stagnalis</name>
    <name type="common">Great pond snail</name>
    <name type="synonym">Helix stagnalis</name>
    <dbReference type="NCBI Taxonomy" id="6523"/>
    <lineage>
        <taxon>Eukaryota</taxon>
        <taxon>Metazoa</taxon>
        <taxon>Spiralia</taxon>
        <taxon>Lophotrochozoa</taxon>
        <taxon>Mollusca</taxon>
        <taxon>Gastropoda</taxon>
        <taxon>Heterobranchia</taxon>
        <taxon>Euthyneura</taxon>
        <taxon>Panpulmonata</taxon>
        <taxon>Hygrophila</taxon>
        <taxon>Lymnaeoidea</taxon>
        <taxon>Lymnaeidae</taxon>
        <taxon>Lymnaea</taxon>
    </lineage>
</organism>
<feature type="compositionally biased region" description="Polar residues" evidence="1">
    <location>
        <begin position="507"/>
        <end position="516"/>
    </location>
</feature>
<feature type="compositionally biased region" description="Low complexity" evidence="1">
    <location>
        <begin position="217"/>
        <end position="229"/>
    </location>
</feature>
<feature type="compositionally biased region" description="Basic residues" evidence="1">
    <location>
        <begin position="49"/>
        <end position="59"/>
    </location>
</feature>
<evidence type="ECO:0000313" key="3">
    <source>
        <dbReference type="Proteomes" id="UP001497497"/>
    </source>
</evidence>
<comment type="caution">
    <text evidence="2">The sequence shown here is derived from an EMBL/GenBank/DDBJ whole genome shotgun (WGS) entry which is preliminary data.</text>
</comment>
<feature type="compositionally biased region" description="Low complexity" evidence="1">
    <location>
        <begin position="250"/>
        <end position="265"/>
    </location>
</feature>
<dbReference type="EMBL" id="CAXITT010000081">
    <property type="protein sequence ID" value="CAL1531069.1"/>
    <property type="molecule type" value="Genomic_DNA"/>
</dbReference>
<evidence type="ECO:0000256" key="1">
    <source>
        <dbReference type="SAM" id="MobiDB-lite"/>
    </source>
</evidence>
<feature type="compositionally biased region" description="Acidic residues" evidence="1">
    <location>
        <begin position="203"/>
        <end position="215"/>
    </location>
</feature>
<feature type="non-terminal residue" evidence="2">
    <location>
        <position position="1"/>
    </location>
</feature>
<feature type="compositionally biased region" description="Polar residues" evidence="1">
    <location>
        <begin position="1"/>
        <end position="14"/>
    </location>
</feature>
<feature type="compositionally biased region" description="Basic residues" evidence="1">
    <location>
        <begin position="67"/>
        <end position="76"/>
    </location>
</feature>
<protein>
    <submittedName>
        <fullName evidence="2">Uncharacterized protein</fullName>
    </submittedName>
</protein>
<dbReference type="AlphaFoldDB" id="A0AAV2HF35"/>
<feature type="region of interest" description="Disordered" evidence="1">
    <location>
        <begin position="502"/>
        <end position="525"/>
    </location>
</feature>
<feature type="region of interest" description="Disordered" evidence="1">
    <location>
        <begin position="183"/>
        <end position="354"/>
    </location>
</feature>
<reference evidence="2 3" key="1">
    <citation type="submission" date="2024-04" db="EMBL/GenBank/DDBJ databases">
        <authorList>
            <consortium name="Genoscope - CEA"/>
            <person name="William W."/>
        </authorList>
    </citation>
    <scope>NUCLEOTIDE SEQUENCE [LARGE SCALE GENOMIC DNA]</scope>
</reference>
<evidence type="ECO:0000313" key="2">
    <source>
        <dbReference type="EMBL" id="CAL1531069.1"/>
    </source>
</evidence>